<keyword evidence="2" id="KW-1185">Reference proteome</keyword>
<evidence type="ECO:0000313" key="2">
    <source>
        <dbReference type="Proteomes" id="UP000799779"/>
    </source>
</evidence>
<organism evidence="1 2">
    <name type="scientific">Amniculicola lignicola CBS 123094</name>
    <dbReference type="NCBI Taxonomy" id="1392246"/>
    <lineage>
        <taxon>Eukaryota</taxon>
        <taxon>Fungi</taxon>
        <taxon>Dikarya</taxon>
        <taxon>Ascomycota</taxon>
        <taxon>Pezizomycotina</taxon>
        <taxon>Dothideomycetes</taxon>
        <taxon>Pleosporomycetidae</taxon>
        <taxon>Pleosporales</taxon>
        <taxon>Amniculicolaceae</taxon>
        <taxon>Amniculicola</taxon>
    </lineage>
</organism>
<protein>
    <submittedName>
        <fullName evidence="1">Uncharacterized protein</fullName>
    </submittedName>
</protein>
<sequence length="331" mass="37395">MSSSSPTPTGRQSTAPPLKHLTTLPKALQKLWTLTTSAHTAYKAHRQRALPYKPLRPNAFFTHLHPDIRNIIYSHMILYPFSGGYEYAGLYLSCHQAKAELDVAAALAFWLYLRDFQENYSWRDSRFPRVAGCAPIFSSVQPTKAIPSSATLVGLRRLVITTPAPYFLDGGTPAFTSLYLDEVRFHVTGPAAYLALLRRHTFEPSRLALGKIFGHVRQHYQDGTLHVKEWTVSWNLSGEEQTNVALTGTAFYPRKCMSKLLRFFVGRNQTPILLKVHSEDGSMGAVSIYSPSRWIPRLDWVEVFGGTSDDLTMNWTVNGERKNLARIFDTM</sequence>
<accession>A0A6A5W4Y5</accession>
<evidence type="ECO:0000313" key="1">
    <source>
        <dbReference type="EMBL" id="KAF1996923.1"/>
    </source>
</evidence>
<dbReference type="OrthoDB" id="3711359at2759"/>
<dbReference type="AlphaFoldDB" id="A0A6A5W4Y5"/>
<gene>
    <name evidence="1" type="ORF">P154DRAFT_301302</name>
</gene>
<dbReference type="EMBL" id="ML977619">
    <property type="protein sequence ID" value="KAF1996923.1"/>
    <property type="molecule type" value="Genomic_DNA"/>
</dbReference>
<proteinExistence type="predicted"/>
<name>A0A6A5W4Y5_9PLEO</name>
<dbReference type="Proteomes" id="UP000799779">
    <property type="component" value="Unassembled WGS sequence"/>
</dbReference>
<reference evidence="1" key="1">
    <citation type="journal article" date="2020" name="Stud. Mycol.">
        <title>101 Dothideomycetes genomes: a test case for predicting lifestyles and emergence of pathogens.</title>
        <authorList>
            <person name="Haridas S."/>
            <person name="Albert R."/>
            <person name="Binder M."/>
            <person name="Bloem J."/>
            <person name="Labutti K."/>
            <person name="Salamov A."/>
            <person name="Andreopoulos B."/>
            <person name="Baker S."/>
            <person name="Barry K."/>
            <person name="Bills G."/>
            <person name="Bluhm B."/>
            <person name="Cannon C."/>
            <person name="Castanera R."/>
            <person name="Culley D."/>
            <person name="Daum C."/>
            <person name="Ezra D."/>
            <person name="Gonzalez J."/>
            <person name="Henrissat B."/>
            <person name="Kuo A."/>
            <person name="Liang C."/>
            <person name="Lipzen A."/>
            <person name="Lutzoni F."/>
            <person name="Magnuson J."/>
            <person name="Mondo S."/>
            <person name="Nolan M."/>
            <person name="Ohm R."/>
            <person name="Pangilinan J."/>
            <person name="Park H.-J."/>
            <person name="Ramirez L."/>
            <person name="Alfaro M."/>
            <person name="Sun H."/>
            <person name="Tritt A."/>
            <person name="Yoshinaga Y."/>
            <person name="Zwiers L.-H."/>
            <person name="Turgeon B."/>
            <person name="Goodwin S."/>
            <person name="Spatafora J."/>
            <person name="Crous P."/>
            <person name="Grigoriev I."/>
        </authorList>
    </citation>
    <scope>NUCLEOTIDE SEQUENCE</scope>
    <source>
        <strain evidence="1">CBS 123094</strain>
    </source>
</reference>